<dbReference type="GO" id="GO:0005840">
    <property type="term" value="C:ribosome"/>
    <property type="evidence" value="ECO:0007669"/>
    <property type="project" value="UniProtKB-KW"/>
</dbReference>
<dbReference type="PROSITE" id="PS01143">
    <property type="entry name" value="RIBOSOMAL_L31"/>
    <property type="match status" value="1"/>
</dbReference>
<sequence>MKKGIHPPYKRTTIKCVCGHVIETRSTLGGALTVEICSHCHPFFTGKQKLIDTAGRVERFMRKYGMEGSAPAETQAAPATPAPAETQAAPAAAGSDRPVSAEQ</sequence>
<evidence type="ECO:0000256" key="6">
    <source>
        <dbReference type="ARBA" id="ARBA00035687"/>
    </source>
</evidence>
<keyword evidence="7" id="KW-0862">Zinc</keyword>
<evidence type="ECO:0000313" key="9">
    <source>
        <dbReference type="EMBL" id="MBM3318424.1"/>
    </source>
</evidence>
<dbReference type="HAMAP" id="MF_00501">
    <property type="entry name" value="Ribosomal_bL31_1"/>
    <property type="match status" value="1"/>
</dbReference>
<dbReference type="InterPro" id="IPR002150">
    <property type="entry name" value="Ribosomal_bL31"/>
</dbReference>
<gene>
    <name evidence="7 9" type="primary">rpmE</name>
    <name evidence="9" type="ORF">FJY75_11290</name>
</gene>
<keyword evidence="4 7" id="KW-0689">Ribosomal protein</keyword>
<dbReference type="GO" id="GO:0046872">
    <property type="term" value="F:metal ion binding"/>
    <property type="evidence" value="ECO:0007669"/>
    <property type="project" value="UniProtKB-KW"/>
</dbReference>
<comment type="function">
    <text evidence="7">Binds the 23S rRNA.</text>
</comment>
<evidence type="ECO:0000256" key="1">
    <source>
        <dbReference type="ARBA" id="ARBA00009296"/>
    </source>
</evidence>
<reference evidence="9" key="1">
    <citation type="submission" date="2019-03" db="EMBL/GenBank/DDBJ databases">
        <title>Lake Tanganyika Metagenome-Assembled Genomes (MAGs).</title>
        <authorList>
            <person name="Tran P."/>
        </authorList>
    </citation>
    <scope>NUCLEOTIDE SEQUENCE</scope>
    <source>
        <strain evidence="9">M_DeepCast_400m_m2_100</strain>
    </source>
</reference>
<keyword evidence="3 7" id="KW-0694">RNA-binding</keyword>
<dbReference type="NCBIfam" id="NF000612">
    <property type="entry name" value="PRK00019.1"/>
    <property type="match status" value="1"/>
</dbReference>
<keyword evidence="2 7" id="KW-0699">rRNA-binding</keyword>
<feature type="binding site" evidence="7">
    <location>
        <position position="18"/>
    </location>
    <ligand>
        <name>Zn(2+)</name>
        <dbReference type="ChEBI" id="CHEBI:29105"/>
    </ligand>
</feature>
<feature type="region of interest" description="Disordered" evidence="8">
    <location>
        <begin position="66"/>
        <end position="103"/>
    </location>
</feature>
<dbReference type="Gene3D" id="4.10.830.30">
    <property type="entry name" value="Ribosomal protein L31"/>
    <property type="match status" value="1"/>
</dbReference>
<dbReference type="InterPro" id="IPR034704">
    <property type="entry name" value="Ribosomal_bL28/bL31-like_sf"/>
</dbReference>
<evidence type="ECO:0000313" key="10">
    <source>
        <dbReference type="Proteomes" id="UP000748308"/>
    </source>
</evidence>
<dbReference type="SUPFAM" id="SSF143800">
    <property type="entry name" value="L28p-like"/>
    <property type="match status" value="1"/>
</dbReference>
<feature type="binding site" evidence="7">
    <location>
        <position position="16"/>
    </location>
    <ligand>
        <name>Zn(2+)</name>
        <dbReference type="ChEBI" id="CHEBI:29105"/>
    </ligand>
</feature>
<keyword evidence="5 7" id="KW-0687">Ribonucleoprotein</keyword>
<dbReference type="NCBIfam" id="NF001809">
    <property type="entry name" value="PRK00528.1"/>
    <property type="match status" value="1"/>
</dbReference>
<dbReference type="PANTHER" id="PTHR33280:SF1">
    <property type="entry name" value="LARGE RIBOSOMAL SUBUNIT PROTEIN BL31C"/>
    <property type="match status" value="1"/>
</dbReference>
<dbReference type="AlphaFoldDB" id="A0A937XCF4"/>
<evidence type="ECO:0000256" key="4">
    <source>
        <dbReference type="ARBA" id="ARBA00022980"/>
    </source>
</evidence>
<comment type="subunit">
    <text evidence="7">Part of the 50S ribosomal subunit.</text>
</comment>
<dbReference type="InterPro" id="IPR027491">
    <property type="entry name" value="Ribosomal_bL31_A"/>
</dbReference>
<protein>
    <recommendedName>
        <fullName evidence="6 7">Large ribosomal subunit protein bL31</fullName>
    </recommendedName>
</protein>
<comment type="cofactor">
    <cofactor evidence="7">
        <name>Zn(2+)</name>
        <dbReference type="ChEBI" id="CHEBI:29105"/>
    </cofactor>
    <text evidence="7">Binds 1 zinc ion per subunit.</text>
</comment>
<accession>A0A937XCF4</accession>
<proteinExistence type="inferred from homology"/>
<evidence type="ECO:0000256" key="5">
    <source>
        <dbReference type="ARBA" id="ARBA00023274"/>
    </source>
</evidence>
<feature type="binding site" evidence="7">
    <location>
        <position position="40"/>
    </location>
    <ligand>
        <name>Zn(2+)</name>
        <dbReference type="ChEBI" id="CHEBI:29105"/>
    </ligand>
</feature>
<dbReference type="GO" id="GO:1990904">
    <property type="term" value="C:ribonucleoprotein complex"/>
    <property type="evidence" value="ECO:0007669"/>
    <property type="project" value="UniProtKB-KW"/>
</dbReference>
<comment type="caution">
    <text evidence="9">The sequence shown here is derived from an EMBL/GenBank/DDBJ whole genome shotgun (WGS) entry which is preliminary data.</text>
</comment>
<organism evidence="9 10">
    <name type="scientific">Eiseniibacteriota bacterium</name>
    <dbReference type="NCBI Taxonomy" id="2212470"/>
    <lineage>
        <taxon>Bacteria</taxon>
        <taxon>Candidatus Eiseniibacteriota</taxon>
    </lineage>
</organism>
<dbReference type="PRINTS" id="PR01249">
    <property type="entry name" value="RIBOSOMALL31"/>
</dbReference>
<feature type="compositionally biased region" description="Low complexity" evidence="8">
    <location>
        <begin position="70"/>
        <end position="93"/>
    </location>
</feature>
<dbReference type="NCBIfam" id="TIGR00105">
    <property type="entry name" value="L31"/>
    <property type="match status" value="1"/>
</dbReference>
<dbReference type="EMBL" id="VGIY01000353">
    <property type="protein sequence ID" value="MBM3318424.1"/>
    <property type="molecule type" value="Genomic_DNA"/>
</dbReference>
<evidence type="ECO:0000256" key="2">
    <source>
        <dbReference type="ARBA" id="ARBA00022730"/>
    </source>
</evidence>
<evidence type="ECO:0000256" key="3">
    <source>
        <dbReference type="ARBA" id="ARBA00022884"/>
    </source>
</evidence>
<name>A0A937XCF4_UNCEI</name>
<dbReference type="PANTHER" id="PTHR33280">
    <property type="entry name" value="50S RIBOSOMAL PROTEIN L31, CHLOROPLASTIC"/>
    <property type="match status" value="1"/>
</dbReference>
<dbReference type="GO" id="GO:0006412">
    <property type="term" value="P:translation"/>
    <property type="evidence" value="ECO:0007669"/>
    <property type="project" value="UniProtKB-UniRule"/>
</dbReference>
<dbReference type="Pfam" id="PF01197">
    <property type="entry name" value="Ribosomal_L31"/>
    <property type="match status" value="1"/>
</dbReference>
<dbReference type="GO" id="GO:0003735">
    <property type="term" value="F:structural constituent of ribosome"/>
    <property type="evidence" value="ECO:0007669"/>
    <property type="project" value="InterPro"/>
</dbReference>
<dbReference type="InterPro" id="IPR042105">
    <property type="entry name" value="Ribosomal_bL31_sf"/>
</dbReference>
<feature type="binding site" evidence="7">
    <location>
        <position position="37"/>
    </location>
    <ligand>
        <name>Zn(2+)</name>
        <dbReference type="ChEBI" id="CHEBI:29105"/>
    </ligand>
</feature>
<comment type="similarity">
    <text evidence="1 7">Belongs to the bacterial ribosomal protein bL31 family. Type A subfamily.</text>
</comment>
<evidence type="ECO:0000256" key="7">
    <source>
        <dbReference type="HAMAP-Rule" id="MF_00501"/>
    </source>
</evidence>
<dbReference type="GO" id="GO:0019843">
    <property type="term" value="F:rRNA binding"/>
    <property type="evidence" value="ECO:0007669"/>
    <property type="project" value="UniProtKB-KW"/>
</dbReference>
<dbReference type="Proteomes" id="UP000748308">
    <property type="component" value="Unassembled WGS sequence"/>
</dbReference>
<keyword evidence="7" id="KW-0479">Metal-binding</keyword>
<evidence type="ECO:0000256" key="8">
    <source>
        <dbReference type="SAM" id="MobiDB-lite"/>
    </source>
</evidence>